<dbReference type="KEGG" id="lrs:PX52LOC_00978"/>
<reference evidence="2" key="1">
    <citation type="submission" date="2019-08" db="EMBL/GenBank/DDBJ databases">
        <title>Limnoglobus roseus gen. nov., sp. nov., a novel freshwater planctomycete with a giant genome from the family Gemmataceae.</title>
        <authorList>
            <person name="Kulichevskaya I.S."/>
            <person name="Naumoff D.G."/>
            <person name="Miroshnikov K."/>
            <person name="Ivanova A."/>
            <person name="Philippov D.A."/>
            <person name="Hakobyan A."/>
            <person name="Rijpstra I.C."/>
            <person name="Sinninghe Damste J.S."/>
            <person name="Liesack W."/>
            <person name="Dedysh S.N."/>
        </authorList>
    </citation>
    <scope>NUCLEOTIDE SEQUENCE [LARGE SCALE GENOMIC DNA]</scope>
    <source>
        <strain evidence="2">PX52</strain>
    </source>
</reference>
<dbReference type="AlphaFoldDB" id="A0A5C1AAH7"/>
<dbReference type="EMBL" id="CP042425">
    <property type="protein sequence ID" value="QEL14114.1"/>
    <property type="molecule type" value="Genomic_DNA"/>
</dbReference>
<name>A0A5C1AAH7_9BACT</name>
<dbReference type="Proteomes" id="UP000324974">
    <property type="component" value="Chromosome"/>
</dbReference>
<organism evidence="1 2">
    <name type="scientific">Limnoglobus roseus</name>
    <dbReference type="NCBI Taxonomy" id="2598579"/>
    <lineage>
        <taxon>Bacteria</taxon>
        <taxon>Pseudomonadati</taxon>
        <taxon>Planctomycetota</taxon>
        <taxon>Planctomycetia</taxon>
        <taxon>Gemmatales</taxon>
        <taxon>Gemmataceae</taxon>
        <taxon>Limnoglobus</taxon>
    </lineage>
</organism>
<protein>
    <submittedName>
        <fullName evidence="1">Uncharacterized protein</fullName>
    </submittedName>
</protein>
<sequence length="158" mass="16665">MAFDAAACGMWAEMYPILSRDRFGLAGNLTGRAEAHVLRLAFVYAVLDGSPAIGRDHLAAAVAVWEYAERSVACIFGDSTGNPLADDLLRLLRAALPNGLTRTELQDATGRNLPANKIGQALGVLLLAGLARSEPRSTGGRPAEVWFAVTGGSARTRS</sequence>
<evidence type="ECO:0000313" key="1">
    <source>
        <dbReference type="EMBL" id="QEL14114.1"/>
    </source>
</evidence>
<gene>
    <name evidence="1" type="ORF">PX52LOC_00978</name>
</gene>
<evidence type="ECO:0000313" key="2">
    <source>
        <dbReference type="Proteomes" id="UP000324974"/>
    </source>
</evidence>
<keyword evidence="2" id="KW-1185">Reference proteome</keyword>
<accession>A0A5C1AAH7</accession>
<proteinExistence type="predicted"/>